<dbReference type="GO" id="GO:0030976">
    <property type="term" value="F:thiamine pyrophosphate binding"/>
    <property type="evidence" value="ECO:0007669"/>
    <property type="project" value="InterPro"/>
</dbReference>
<dbReference type="CDD" id="cd07035">
    <property type="entry name" value="TPP_PYR_POX_like"/>
    <property type="match status" value="1"/>
</dbReference>
<feature type="compositionally biased region" description="Basic residues" evidence="2">
    <location>
        <begin position="322"/>
        <end position="339"/>
    </location>
</feature>
<dbReference type="InterPro" id="IPR029061">
    <property type="entry name" value="THDP-binding"/>
</dbReference>
<feature type="region of interest" description="Disordered" evidence="2">
    <location>
        <begin position="376"/>
        <end position="447"/>
    </location>
</feature>
<dbReference type="InterPro" id="IPR045229">
    <property type="entry name" value="TPP_enz"/>
</dbReference>
<accession>K1DZA7</accession>
<feature type="compositionally biased region" description="Basic and acidic residues" evidence="2">
    <location>
        <begin position="644"/>
        <end position="655"/>
    </location>
</feature>
<evidence type="ECO:0000313" key="4">
    <source>
        <dbReference type="EMBL" id="EKA61900.1"/>
    </source>
</evidence>
<dbReference type="GO" id="GO:0009097">
    <property type="term" value="P:isoleucine biosynthetic process"/>
    <property type="evidence" value="ECO:0007669"/>
    <property type="project" value="TreeGrafter"/>
</dbReference>
<feature type="region of interest" description="Disordered" evidence="2">
    <location>
        <begin position="215"/>
        <end position="363"/>
    </location>
</feature>
<dbReference type="GO" id="GO:0005948">
    <property type="term" value="C:acetolactate synthase complex"/>
    <property type="evidence" value="ECO:0007669"/>
    <property type="project" value="TreeGrafter"/>
</dbReference>
<dbReference type="Pfam" id="PF02776">
    <property type="entry name" value="TPP_enzyme_N"/>
    <property type="match status" value="1"/>
</dbReference>
<gene>
    <name evidence="4" type="ORF">B277_05144</name>
</gene>
<feature type="domain" description="Thiamine pyrophosphate enzyme N-terminal TPP-binding" evidence="3">
    <location>
        <begin position="59"/>
        <end position="132"/>
    </location>
</feature>
<dbReference type="STRING" id="1210046.B277_05144"/>
<comment type="caution">
    <text evidence="4">The sequence shown here is derived from an EMBL/GenBank/DDBJ whole genome shotgun (WGS) entry which is preliminary data.</text>
</comment>
<dbReference type="Proteomes" id="UP000004474">
    <property type="component" value="Unassembled WGS sequence"/>
</dbReference>
<proteinExistence type="inferred from homology"/>
<dbReference type="SUPFAM" id="SSF52518">
    <property type="entry name" value="Thiamin diphosphate-binding fold (THDP-binding)"/>
    <property type="match status" value="1"/>
</dbReference>
<feature type="compositionally biased region" description="Basic residues" evidence="2">
    <location>
        <begin position="400"/>
        <end position="436"/>
    </location>
</feature>
<sequence length="736" mass="83747">MTTVRLTVAQALVRFLGAQWSERDGERQRLFAGVLGIFGHGNVAGVGQALLQEELAAGEGGPDLPYVLARNEQAMVHTSVAYAKQRDRLQTWACTASVGPGSTNMLTGAALATINRLPVLLLPSSTFATRAAGPLLQELEQPHGGDLTVNDAFRPLSRFYDEVRRPEQLPAILLAAMRVLTDPAETGAVTISLPQDVQAEAYDWPVELFAERTHHVARPPAEAPPHRGRRRDHPLRRAADDRRRRRGPLLRRRGRARRAVRGDRHPRRGDPGWQGIAPARSPAAPRSGRVDRHDGSQCRCGTSGCGHRYRHPIPGLHDRQPHGLRRRRGAFRQPQHHPLRRGEALRSHRRRRRTRGDHRADRRARRLVRRRRLPAGAGRPVCRLGRAGRGGPPPFVADHRRARRRPAHPGRGPRARQRALRPPRRRAVCRRLHARRPAQDLAGPRPTRLPRRVRLLLHGLRGAGLARHPLGRPDPRRLRDGRRRRLPHDADRARHRGPGADQGHRRPRAEPRLPLHRVALPVPRQPAVRHGLPGPRRRGAPRRRPAARRPRRQRALARRPRHRGARPGRARSRHPRSQSSPGRRRARRHPRRDRPDGLRARLRLVVGRARRRGERARQHPRGASHLRAAQEPTTFASRPGGDPASRRREPPDSQLKRGARPGTAPFRRNGATDDEKGRTHVPFFTRQRRRDVGHGRARTRRMLLIRGQADRGGRRQRGWCRHPRDDRRLHHPRRAR</sequence>
<dbReference type="eggNOG" id="COG3962">
    <property type="taxonomic scope" value="Bacteria"/>
</dbReference>
<dbReference type="GO" id="GO:0000287">
    <property type="term" value="F:magnesium ion binding"/>
    <property type="evidence" value="ECO:0007669"/>
    <property type="project" value="UniProtKB-ARBA"/>
</dbReference>
<comment type="similarity">
    <text evidence="1">Belongs to the TPP enzyme family.</text>
</comment>
<dbReference type="PANTHER" id="PTHR18968:SF9">
    <property type="entry name" value="3D-(3,5_4)-TRIHYDROXYCYCLOHEXANE-1,2-DIONE HYDROLASE"/>
    <property type="match status" value="1"/>
</dbReference>
<feature type="compositionally biased region" description="Basic residues" evidence="2">
    <location>
        <begin position="608"/>
        <end position="624"/>
    </location>
</feature>
<feature type="compositionally biased region" description="Basic residues" evidence="2">
    <location>
        <begin position="243"/>
        <end position="267"/>
    </location>
</feature>
<feature type="compositionally biased region" description="Low complexity" evidence="2">
    <location>
        <begin position="277"/>
        <end position="287"/>
    </location>
</feature>
<dbReference type="EMBL" id="ALWX01000019">
    <property type="protein sequence ID" value="EKA61900.1"/>
    <property type="molecule type" value="Genomic_DNA"/>
</dbReference>
<reference evidence="4 5" key="1">
    <citation type="journal article" date="2012" name="J. Bacteriol.">
        <title>Genome Sequence of Janibacter hoylei MTCC8307, Isolated from the Stratospheric Air.</title>
        <authorList>
            <person name="Pawar S.P."/>
            <person name="Dhotre D.P."/>
            <person name="Shetty S.A."/>
            <person name="Chowdhury S.P."/>
            <person name="Chaudhari B.L."/>
            <person name="Shouche Y.S."/>
        </authorList>
    </citation>
    <scope>NUCLEOTIDE SEQUENCE [LARGE SCALE GENOMIC DNA]</scope>
    <source>
        <strain evidence="4 5">PVAS-1</strain>
    </source>
</reference>
<organism evidence="4 5">
    <name type="scientific">Janibacter hoylei PVAS-1</name>
    <dbReference type="NCBI Taxonomy" id="1210046"/>
    <lineage>
        <taxon>Bacteria</taxon>
        <taxon>Bacillati</taxon>
        <taxon>Actinomycetota</taxon>
        <taxon>Actinomycetes</taxon>
        <taxon>Micrococcales</taxon>
        <taxon>Intrasporangiaceae</taxon>
        <taxon>Janibacter</taxon>
    </lineage>
</organism>
<dbReference type="GO" id="GO:0050660">
    <property type="term" value="F:flavin adenine dinucleotide binding"/>
    <property type="evidence" value="ECO:0007669"/>
    <property type="project" value="TreeGrafter"/>
</dbReference>
<feature type="compositionally biased region" description="Basic residues" evidence="2">
    <location>
        <begin position="535"/>
        <end position="592"/>
    </location>
</feature>
<dbReference type="InterPro" id="IPR012001">
    <property type="entry name" value="Thiamin_PyroP_enz_TPP-bd_dom"/>
</dbReference>
<feature type="compositionally biased region" description="Basic residues" evidence="2">
    <location>
        <begin position="347"/>
        <end position="363"/>
    </location>
</feature>
<name>K1DZA7_9MICO</name>
<feature type="compositionally biased region" description="Basic and acidic residues" evidence="2">
    <location>
        <begin position="502"/>
        <end position="513"/>
    </location>
</feature>
<feature type="compositionally biased region" description="Low complexity" evidence="2">
    <location>
        <begin position="376"/>
        <end position="385"/>
    </location>
</feature>
<dbReference type="PANTHER" id="PTHR18968">
    <property type="entry name" value="THIAMINE PYROPHOSPHATE ENZYMES"/>
    <property type="match status" value="1"/>
</dbReference>
<evidence type="ECO:0000256" key="1">
    <source>
        <dbReference type="ARBA" id="ARBA00007812"/>
    </source>
</evidence>
<dbReference type="GO" id="GO:0009099">
    <property type="term" value="P:L-valine biosynthetic process"/>
    <property type="evidence" value="ECO:0007669"/>
    <property type="project" value="TreeGrafter"/>
</dbReference>
<evidence type="ECO:0000259" key="3">
    <source>
        <dbReference type="Pfam" id="PF02776"/>
    </source>
</evidence>
<protein>
    <submittedName>
        <fullName evidence="4">IolD protein</fullName>
    </submittedName>
</protein>
<feature type="region of interest" description="Disordered" evidence="2">
    <location>
        <begin position="465"/>
        <end position="683"/>
    </location>
</feature>
<dbReference type="Gene3D" id="3.40.50.970">
    <property type="match status" value="1"/>
</dbReference>
<evidence type="ECO:0000256" key="2">
    <source>
        <dbReference type="SAM" id="MobiDB-lite"/>
    </source>
</evidence>
<dbReference type="GO" id="GO:0003984">
    <property type="term" value="F:acetolactate synthase activity"/>
    <property type="evidence" value="ECO:0007669"/>
    <property type="project" value="TreeGrafter"/>
</dbReference>
<dbReference type="AlphaFoldDB" id="K1DZA7"/>
<evidence type="ECO:0000313" key="5">
    <source>
        <dbReference type="Proteomes" id="UP000004474"/>
    </source>
</evidence>
<feature type="region of interest" description="Disordered" evidence="2">
    <location>
        <begin position="705"/>
        <end position="736"/>
    </location>
</feature>